<comment type="caution">
    <text evidence="2">The sequence shown here is derived from an EMBL/GenBank/DDBJ whole genome shotgun (WGS) entry which is preliminary data.</text>
</comment>
<reference evidence="2 3" key="1">
    <citation type="journal article" date="2012" name="Genome Biol.">
        <title>Genome and low-iron response of an oceanic diatom adapted to chronic iron limitation.</title>
        <authorList>
            <person name="Lommer M."/>
            <person name="Specht M."/>
            <person name="Roy A.S."/>
            <person name="Kraemer L."/>
            <person name="Andreson R."/>
            <person name="Gutowska M.A."/>
            <person name="Wolf J."/>
            <person name="Bergner S.V."/>
            <person name="Schilhabel M.B."/>
            <person name="Klostermeier U.C."/>
            <person name="Beiko R.G."/>
            <person name="Rosenstiel P."/>
            <person name="Hippler M."/>
            <person name="Laroche J."/>
        </authorList>
    </citation>
    <scope>NUCLEOTIDE SEQUENCE [LARGE SCALE GENOMIC DNA]</scope>
    <source>
        <strain evidence="2 3">CCMP1005</strain>
    </source>
</reference>
<evidence type="ECO:0000313" key="3">
    <source>
        <dbReference type="Proteomes" id="UP000266841"/>
    </source>
</evidence>
<dbReference type="Proteomes" id="UP000266841">
    <property type="component" value="Unassembled WGS sequence"/>
</dbReference>
<feature type="region of interest" description="Disordered" evidence="1">
    <location>
        <begin position="38"/>
        <end position="67"/>
    </location>
</feature>
<proteinExistence type="predicted"/>
<dbReference type="AlphaFoldDB" id="K0R998"/>
<feature type="non-terminal residue" evidence="2">
    <location>
        <position position="1"/>
    </location>
</feature>
<evidence type="ECO:0000256" key="1">
    <source>
        <dbReference type="SAM" id="MobiDB-lite"/>
    </source>
</evidence>
<feature type="compositionally biased region" description="Basic and acidic residues" evidence="1">
    <location>
        <begin position="42"/>
        <end position="58"/>
    </location>
</feature>
<name>K0R998_THAOC</name>
<sequence length="113" mass="11995">AGPDVAVGTRHRRRAGLLVERDEADAVPREVPLVVDEGPVDVAHDGPEGRLDGGGRGEGRRRRADGRGRARVLVLVRPRPSYWYSSSAVTQGTDVRGAGAGLEARRGSCSCAR</sequence>
<evidence type="ECO:0000313" key="2">
    <source>
        <dbReference type="EMBL" id="EJK48744.1"/>
    </source>
</evidence>
<gene>
    <name evidence="2" type="ORF">THAOC_32431</name>
</gene>
<protein>
    <submittedName>
        <fullName evidence="2">Uncharacterized protein</fullName>
    </submittedName>
</protein>
<dbReference type="EMBL" id="AGNL01045479">
    <property type="protein sequence ID" value="EJK48744.1"/>
    <property type="molecule type" value="Genomic_DNA"/>
</dbReference>
<keyword evidence="3" id="KW-1185">Reference proteome</keyword>
<accession>K0R998</accession>
<organism evidence="2 3">
    <name type="scientific">Thalassiosira oceanica</name>
    <name type="common">Marine diatom</name>
    <dbReference type="NCBI Taxonomy" id="159749"/>
    <lineage>
        <taxon>Eukaryota</taxon>
        <taxon>Sar</taxon>
        <taxon>Stramenopiles</taxon>
        <taxon>Ochrophyta</taxon>
        <taxon>Bacillariophyta</taxon>
        <taxon>Coscinodiscophyceae</taxon>
        <taxon>Thalassiosirophycidae</taxon>
        <taxon>Thalassiosirales</taxon>
        <taxon>Thalassiosiraceae</taxon>
        <taxon>Thalassiosira</taxon>
    </lineage>
</organism>